<dbReference type="Proteomes" id="UP000287188">
    <property type="component" value="Unassembled WGS sequence"/>
</dbReference>
<protein>
    <submittedName>
        <fullName evidence="1">Uncharacterized protein</fullName>
    </submittedName>
</protein>
<proteinExistence type="predicted"/>
<dbReference type="EMBL" id="BIFS01000001">
    <property type="protein sequence ID" value="GCE16634.1"/>
    <property type="molecule type" value="Genomic_DNA"/>
</dbReference>
<evidence type="ECO:0000313" key="2">
    <source>
        <dbReference type="Proteomes" id="UP000287188"/>
    </source>
</evidence>
<name>A0A402AC09_9CHLR</name>
<dbReference type="AlphaFoldDB" id="A0A402AC09"/>
<sequence>MMAFACSHVGRIISICSVLVEIELSAHPYSWDVPVVLALDQHNQLDVATKVYHSRKKLYIYANNLHIFMPHWNSSAVKKNRLADPG</sequence>
<dbReference type="RefSeq" id="WP_126548490.1">
    <property type="nucleotide sequence ID" value="NZ_BIFS01000001.1"/>
</dbReference>
<evidence type="ECO:0000313" key="1">
    <source>
        <dbReference type="EMBL" id="GCE16634.1"/>
    </source>
</evidence>
<keyword evidence="2" id="KW-1185">Reference proteome</keyword>
<organism evidence="1 2">
    <name type="scientific">Dictyobacter kobayashii</name>
    <dbReference type="NCBI Taxonomy" id="2014872"/>
    <lineage>
        <taxon>Bacteria</taxon>
        <taxon>Bacillati</taxon>
        <taxon>Chloroflexota</taxon>
        <taxon>Ktedonobacteria</taxon>
        <taxon>Ktedonobacterales</taxon>
        <taxon>Dictyobacteraceae</taxon>
        <taxon>Dictyobacter</taxon>
    </lineage>
</organism>
<accession>A0A402AC09</accession>
<comment type="caution">
    <text evidence="1">The sequence shown here is derived from an EMBL/GenBank/DDBJ whole genome shotgun (WGS) entry which is preliminary data.</text>
</comment>
<reference evidence="2" key="1">
    <citation type="submission" date="2018-12" db="EMBL/GenBank/DDBJ databases">
        <title>Tengunoibacter tsumagoiensis gen. nov., sp. nov., Dictyobacter kobayashii sp. nov., D. alpinus sp. nov., and D. joshuensis sp. nov. and description of Dictyobacteraceae fam. nov. within the order Ktedonobacterales isolated from Tengu-no-mugimeshi.</title>
        <authorList>
            <person name="Wang C.M."/>
            <person name="Zheng Y."/>
            <person name="Sakai Y."/>
            <person name="Toyoda A."/>
            <person name="Minakuchi Y."/>
            <person name="Abe K."/>
            <person name="Yokota A."/>
            <person name="Yabe S."/>
        </authorList>
    </citation>
    <scope>NUCLEOTIDE SEQUENCE [LARGE SCALE GENOMIC DNA]</scope>
    <source>
        <strain evidence="2">Uno11</strain>
    </source>
</reference>
<gene>
    <name evidence="1" type="ORF">KDK_04340</name>
</gene>